<evidence type="ECO:0000313" key="14">
    <source>
        <dbReference type="Proteomes" id="UP000016931"/>
    </source>
</evidence>
<dbReference type="AlphaFoldDB" id="M3CVH7"/>
<dbReference type="Pfam" id="PF00271">
    <property type="entry name" value="Helicase_C"/>
    <property type="match status" value="1"/>
</dbReference>
<feature type="domain" description="DEAD-box RNA helicase Q" evidence="12">
    <location>
        <begin position="126"/>
        <end position="154"/>
    </location>
</feature>
<dbReference type="SMART" id="SM00487">
    <property type="entry name" value="DEXDc"/>
    <property type="match status" value="1"/>
</dbReference>
<dbReference type="PROSITE" id="PS51194">
    <property type="entry name" value="HELICASE_CTER"/>
    <property type="match status" value="1"/>
</dbReference>
<evidence type="ECO:0000259" key="10">
    <source>
        <dbReference type="PROSITE" id="PS51192"/>
    </source>
</evidence>
<dbReference type="STRING" id="692275.M3CVH7"/>
<dbReference type="CDD" id="cd18787">
    <property type="entry name" value="SF2_C_DEAD"/>
    <property type="match status" value="1"/>
</dbReference>
<dbReference type="eggNOG" id="KOG0335">
    <property type="taxonomic scope" value="Eukaryota"/>
</dbReference>
<keyword evidence="3 8" id="KW-0378">Hydrolase</keyword>
<accession>M3CVH7</accession>
<evidence type="ECO:0000256" key="2">
    <source>
        <dbReference type="ARBA" id="ARBA00022741"/>
    </source>
</evidence>
<feature type="region of interest" description="Disordered" evidence="9">
    <location>
        <begin position="535"/>
        <end position="589"/>
    </location>
</feature>
<keyword evidence="5 8" id="KW-0067">ATP-binding</keyword>
<evidence type="ECO:0000259" key="11">
    <source>
        <dbReference type="PROSITE" id="PS51194"/>
    </source>
</evidence>
<dbReference type="GeneID" id="27907223"/>
<evidence type="ECO:0000256" key="4">
    <source>
        <dbReference type="ARBA" id="ARBA00022806"/>
    </source>
</evidence>
<dbReference type="PROSITE" id="PS51192">
    <property type="entry name" value="HELICASE_ATP_BIND_1"/>
    <property type="match status" value="1"/>
</dbReference>
<evidence type="ECO:0000256" key="6">
    <source>
        <dbReference type="ARBA" id="ARBA00047984"/>
    </source>
</evidence>
<evidence type="ECO:0000313" key="13">
    <source>
        <dbReference type="EMBL" id="EMF08157.1"/>
    </source>
</evidence>
<evidence type="ECO:0000256" key="7">
    <source>
        <dbReference type="PROSITE-ProRule" id="PRU00552"/>
    </source>
</evidence>
<dbReference type="InterPro" id="IPR014014">
    <property type="entry name" value="RNA_helicase_DEAD_Q_motif"/>
</dbReference>
<evidence type="ECO:0000256" key="1">
    <source>
        <dbReference type="ARBA" id="ARBA00012552"/>
    </source>
</evidence>
<feature type="short sequence motif" description="Q motif" evidence="7">
    <location>
        <begin position="126"/>
        <end position="154"/>
    </location>
</feature>
<dbReference type="RefSeq" id="XP_016756278.1">
    <property type="nucleotide sequence ID" value="XM_016910086.1"/>
</dbReference>
<dbReference type="InterPro" id="IPR014001">
    <property type="entry name" value="Helicase_ATP-bd"/>
</dbReference>
<evidence type="ECO:0000256" key="3">
    <source>
        <dbReference type="ARBA" id="ARBA00022801"/>
    </source>
</evidence>
<feature type="compositionally biased region" description="Low complexity" evidence="9">
    <location>
        <begin position="571"/>
        <end position="581"/>
    </location>
</feature>
<feature type="domain" description="Helicase C-terminal" evidence="11">
    <location>
        <begin position="381"/>
        <end position="529"/>
    </location>
</feature>
<evidence type="ECO:0000256" key="8">
    <source>
        <dbReference type="RuleBase" id="RU000492"/>
    </source>
</evidence>
<gene>
    <name evidence="13" type="ORF">SEPMUDRAFT_74930</name>
</gene>
<dbReference type="EC" id="3.6.4.13" evidence="1"/>
<organism evidence="13 14">
    <name type="scientific">Sphaerulina musiva (strain SO2202)</name>
    <name type="common">Poplar stem canker fungus</name>
    <name type="synonym">Septoria musiva</name>
    <dbReference type="NCBI Taxonomy" id="692275"/>
    <lineage>
        <taxon>Eukaryota</taxon>
        <taxon>Fungi</taxon>
        <taxon>Dikarya</taxon>
        <taxon>Ascomycota</taxon>
        <taxon>Pezizomycotina</taxon>
        <taxon>Dothideomycetes</taxon>
        <taxon>Dothideomycetidae</taxon>
        <taxon>Mycosphaerellales</taxon>
        <taxon>Mycosphaerellaceae</taxon>
        <taxon>Sphaerulina</taxon>
    </lineage>
</organism>
<dbReference type="GO" id="GO:0005524">
    <property type="term" value="F:ATP binding"/>
    <property type="evidence" value="ECO:0007669"/>
    <property type="project" value="UniProtKB-KW"/>
</dbReference>
<keyword evidence="2 8" id="KW-0547">Nucleotide-binding</keyword>
<dbReference type="GO" id="GO:0016787">
    <property type="term" value="F:hydrolase activity"/>
    <property type="evidence" value="ECO:0007669"/>
    <property type="project" value="UniProtKB-KW"/>
</dbReference>
<reference evidence="13 14" key="1">
    <citation type="journal article" date="2012" name="PLoS Pathog.">
        <title>Diverse lifestyles and strategies of plant pathogenesis encoded in the genomes of eighteen Dothideomycetes fungi.</title>
        <authorList>
            <person name="Ohm R.A."/>
            <person name="Feau N."/>
            <person name="Henrissat B."/>
            <person name="Schoch C.L."/>
            <person name="Horwitz B.A."/>
            <person name="Barry K.W."/>
            <person name="Condon B.J."/>
            <person name="Copeland A.C."/>
            <person name="Dhillon B."/>
            <person name="Glaser F."/>
            <person name="Hesse C.N."/>
            <person name="Kosti I."/>
            <person name="LaButti K."/>
            <person name="Lindquist E.A."/>
            <person name="Lucas S."/>
            <person name="Salamov A.A."/>
            <person name="Bradshaw R.E."/>
            <person name="Ciuffetti L."/>
            <person name="Hamelin R.C."/>
            <person name="Kema G.H.J."/>
            <person name="Lawrence C."/>
            <person name="Scott J.A."/>
            <person name="Spatafora J.W."/>
            <person name="Turgeon B.G."/>
            <person name="de Wit P.J.G.M."/>
            <person name="Zhong S."/>
            <person name="Goodwin S.B."/>
            <person name="Grigoriev I.V."/>
        </authorList>
    </citation>
    <scope>NUCLEOTIDE SEQUENCE [LARGE SCALE GENOMIC DNA]</scope>
    <source>
        <strain evidence="13 14">SO2202</strain>
    </source>
</reference>
<dbReference type="OrthoDB" id="196131at2759"/>
<evidence type="ECO:0000256" key="9">
    <source>
        <dbReference type="SAM" id="MobiDB-lite"/>
    </source>
</evidence>
<feature type="domain" description="Helicase ATP-binding" evidence="10">
    <location>
        <begin position="157"/>
        <end position="353"/>
    </location>
</feature>
<dbReference type="EMBL" id="KB456272">
    <property type="protein sequence ID" value="EMF08157.1"/>
    <property type="molecule type" value="Genomic_DNA"/>
</dbReference>
<dbReference type="SMART" id="SM00490">
    <property type="entry name" value="HELICc"/>
    <property type="match status" value="1"/>
</dbReference>
<feature type="compositionally biased region" description="Low complexity" evidence="9">
    <location>
        <begin position="13"/>
        <end position="22"/>
    </location>
</feature>
<dbReference type="GO" id="GO:0003676">
    <property type="term" value="F:nucleic acid binding"/>
    <property type="evidence" value="ECO:0007669"/>
    <property type="project" value="InterPro"/>
</dbReference>
<evidence type="ECO:0000256" key="5">
    <source>
        <dbReference type="ARBA" id="ARBA00022840"/>
    </source>
</evidence>
<feature type="compositionally biased region" description="Acidic residues" evidence="9">
    <location>
        <begin position="536"/>
        <end position="570"/>
    </location>
</feature>
<dbReference type="OMA" id="HPIMREN"/>
<comment type="similarity">
    <text evidence="8">Belongs to the DEAD box helicase family.</text>
</comment>
<evidence type="ECO:0000259" key="12">
    <source>
        <dbReference type="PROSITE" id="PS51195"/>
    </source>
</evidence>
<name>M3CVH7_SPHMS</name>
<dbReference type="InterPro" id="IPR000629">
    <property type="entry name" value="RNA-helicase_DEAD-box_CS"/>
</dbReference>
<protein>
    <recommendedName>
        <fullName evidence="1">RNA helicase</fullName>
        <ecNumber evidence="1">3.6.4.13</ecNumber>
    </recommendedName>
</protein>
<dbReference type="PANTHER" id="PTHR47958">
    <property type="entry name" value="ATP-DEPENDENT RNA HELICASE DBP3"/>
    <property type="match status" value="1"/>
</dbReference>
<dbReference type="PROSITE" id="PS00039">
    <property type="entry name" value="DEAD_ATP_HELICASE"/>
    <property type="match status" value="1"/>
</dbReference>
<dbReference type="InterPro" id="IPR001650">
    <property type="entry name" value="Helicase_C-like"/>
</dbReference>
<dbReference type="HOGENOM" id="CLU_003041_1_5_1"/>
<proteinExistence type="inferred from homology"/>
<dbReference type="InterPro" id="IPR027417">
    <property type="entry name" value="P-loop_NTPase"/>
</dbReference>
<dbReference type="Pfam" id="PF00270">
    <property type="entry name" value="DEAD"/>
    <property type="match status" value="1"/>
</dbReference>
<dbReference type="InterPro" id="IPR011545">
    <property type="entry name" value="DEAD/DEAH_box_helicase_dom"/>
</dbReference>
<keyword evidence="14" id="KW-1185">Reference proteome</keyword>
<dbReference type="SUPFAM" id="SSF52540">
    <property type="entry name" value="P-loop containing nucleoside triphosphate hydrolases"/>
    <property type="match status" value="1"/>
</dbReference>
<comment type="catalytic activity">
    <reaction evidence="6">
        <text>ATP + H2O = ADP + phosphate + H(+)</text>
        <dbReference type="Rhea" id="RHEA:13065"/>
        <dbReference type="ChEBI" id="CHEBI:15377"/>
        <dbReference type="ChEBI" id="CHEBI:15378"/>
        <dbReference type="ChEBI" id="CHEBI:30616"/>
        <dbReference type="ChEBI" id="CHEBI:43474"/>
        <dbReference type="ChEBI" id="CHEBI:456216"/>
        <dbReference type="EC" id="3.6.4.13"/>
    </reaction>
</comment>
<dbReference type="GO" id="GO:0003724">
    <property type="term" value="F:RNA helicase activity"/>
    <property type="evidence" value="ECO:0007669"/>
    <property type="project" value="UniProtKB-EC"/>
</dbReference>
<dbReference type="Proteomes" id="UP000016931">
    <property type="component" value="Unassembled WGS sequence"/>
</dbReference>
<dbReference type="Gene3D" id="3.40.50.300">
    <property type="entry name" value="P-loop containing nucleotide triphosphate hydrolases"/>
    <property type="match status" value="2"/>
</dbReference>
<keyword evidence="4 8" id="KW-0347">Helicase</keyword>
<feature type="region of interest" description="Disordered" evidence="9">
    <location>
        <begin position="1"/>
        <end position="22"/>
    </location>
</feature>
<sequence length="589" mass="64638">MSFPFEGETHVVSDGGAASSAAGQIADPAVAASSAADLQRARDYGWNERTNLDYDKLQQIGDSNEWLGAAQVYEWKDEYGDVAPEVPELEALLYGTEQRVTEGGHRENLDEIEVLLEGPTKVAPIQKFEDGGLHPVVLDNVKRCGYSKPTPIQAYTIPAVKLGHDVVGIAQTGSGKTAAYLIPIISALMGKAKKLRGPRPNAGTYDRRDNHVRAEPLVLVIVPTRELAVQIFDEARRLCYRSMLRPCVSYGGFPLGQNIQDLGKGCDILIGTCGRLKDLMSKPDVLSMNRVKYTVIDEADEMLGDDWSDELKVILGGGDANEDADHVYMMFSATFPKGARQVARDYMESHYLRIRVGRAGQAHKNIKQEIIEVDRNRARDAVYDLLFSMEPARTLIFCNAKASVDLLDDYLYNKGLPTTSIHSDRSPREREDAIRSFRVGSAPILIATGVSARGWDIKDVKHVINYELPSGMHGGIQEYVHRIGRTARIGNQGLATSFYNDRNEDIAQELVNVLVECGQPVPDFLGHLKPERTADIDFDDNSEDDGEVGNGFGDDDAWGAESPAADDSEAADAGFEADSSFEASAHSSW</sequence>
<dbReference type="PROSITE" id="PS51195">
    <property type="entry name" value="Q_MOTIF"/>
    <property type="match status" value="1"/>
</dbReference>